<protein>
    <recommendedName>
        <fullName evidence="3">Amidoligase</fullName>
    </recommendedName>
</protein>
<proteinExistence type="predicted"/>
<name>A0A0N9I3L8_9PSEU</name>
<evidence type="ECO:0000313" key="1">
    <source>
        <dbReference type="EMBL" id="ALG14554.1"/>
    </source>
</evidence>
<accession>A0A0N9I3L8</accession>
<gene>
    <name evidence="1" type="ORF">AOZ06_04865</name>
</gene>
<evidence type="ECO:0000313" key="2">
    <source>
        <dbReference type="Proteomes" id="UP000063699"/>
    </source>
</evidence>
<sequence>MHSYSYKPKPKFQGDGPLFVGIELEVSTPDGRVRDAAHTVLKHLGTVGYLKEDSSIRGQGFEIVSHPMSYAWAMEQFPWTFLDSLTWLGCDADANGLHVHVSREAFDGPCHLYRWMKFFYRNQRQVVTLARRGSNPHADFGSGGRRNIKHYAKGEKSNRYQAINTQNDATLELRVFAGTLKRQQAQAAIGLAVASVEYTRLLSTRDIVRCGGWEWPAFAAWVSERSEFAPLWAEMEELQCAC</sequence>
<dbReference type="Proteomes" id="UP000063699">
    <property type="component" value="Chromosome"/>
</dbReference>
<evidence type="ECO:0008006" key="3">
    <source>
        <dbReference type="Google" id="ProtNLM"/>
    </source>
</evidence>
<dbReference type="OrthoDB" id="4761717at2"/>
<reference evidence="1 2" key="1">
    <citation type="submission" date="2015-07" db="EMBL/GenBank/DDBJ databases">
        <title>Genome sequencing of Kibdelosporangium phytohabitans.</title>
        <authorList>
            <person name="Qin S."/>
            <person name="Xing K."/>
        </authorList>
    </citation>
    <scope>NUCLEOTIDE SEQUENCE [LARGE SCALE GENOMIC DNA]</scope>
    <source>
        <strain evidence="1 2">KLBMP1111</strain>
    </source>
</reference>
<organism evidence="1 2">
    <name type="scientific">Kibdelosporangium phytohabitans</name>
    <dbReference type="NCBI Taxonomy" id="860235"/>
    <lineage>
        <taxon>Bacteria</taxon>
        <taxon>Bacillati</taxon>
        <taxon>Actinomycetota</taxon>
        <taxon>Actinomycetes</taxon>
        <taxon>Pseudonocardiales</taxon>
        <taxon>Pseudonocardiaceae</taxon>
        <taxon>Kibdelosporangium</taxon>
    </lineage>
</organism>
<keyword evidence="2" id="KW-1185">Reference proteome</keyword>
<dbReference type="EMBL" id="CP012752">
    <property type="protein sequence ID" value="ALG14554.1"/>
    <property type="molecule type" value="Genomic_DNA"/>
</dbReference>
<dbReference type="AlphaFoldDB" id="A0A0N9I3L8"/>
<dbReference type="KEGG" id="kphy:AOZ06_04865"/>